<proteinExistence type="inferred from homology"/>
<dbReference type="Pfam" id="PF08281">
    <property type="entry name" value="Sigma70_r4_2"/>
    <property type="match status" value="1"/>
</dbReference>
<dbReference type="GO" id="GO:0015074">
    <property type="term" value="P:DNA integration"/>
    <property type="evidence" value="ECO:0007669"/>
    <property type="project" value="InterPro"/>
</dbReference>
<dbReference type="PANTHER" id="PTHR35004">
    <property type="entry name" value="TRANSPOSASE RV3428C-RELATED"/>
    <property type="match status" value="1"/>
</dbReference>
<dbReference type="InterPro" id="IPR013249">
    <property type="entry name" value="RNA_pol_sigma70_r4_t2"/>
</dbReference>
<evidence type="ECO:0000259" key="2">
    <source>
        <dbReference type="PROSITE" id="PS50532"/>
    </source>
</evidence>
<evidence type="ECO:0000259" key="3">
    <source>
        <dbReference type="PROSITE" id="PS50994"/>
    </source>
</evidence>
<reference evidence="5 6" key="3">
    <citation type="journal article" date="2022" name="Int. J. Syst. Evol. Microbiol.">
        <title>Strains of Bradyrhizobium barranii sp. nov. associated with legumes native to Canada are symbionts of soybeans and belong to different subspecies (subsp. barranii subsp. nov. and subsp. apii subsp. nov.) and symbiovars (sv. glycinearum and sv. septentrionale).</title>
        <authorList>
            <person name="Bromfield E.S.P."/>
            <person name="Cloutier S."/>
            <person name="Wasai-Hara S."/>
            <person name="Minamisawa K."/>
        </authorList>
    </citation>
    <scope>NUCLEOTIDE SEQUENCE [LARGE SCALE GENOMIC DNA]</scope>
    <source>
        <strain evidence="5 6">323S2</strain>
    </source>
</reference>
<dbReference type="Pfam" id="PF22483">
    <property type="entry name" value="Mu-transpos_C_2"/>
    <property type="match status" value="1"/>
</dbReference>
<sequence length="517" mass="58699">MGEKLRLQRLSMRRIKEVLRLKHFQGLPERAIARSVGVSNGVVHSYLSRARSAGLSWPLPEGMTDEDLELLLFPAPRPASQSPQRPVPDWSYIDKELRRRNVTRRLLWEEYRAVNPDGFGYTWFCTTYEAWKGRVRPSMRQIHLGGEKVFVDFAGDTIDIVDPLTGEVQPMKLFVAAMGASNYTYAEACPSESLADWIRAHVNLFTFLSGTPTFVVCDNLKAAVSNPDRYDPGLNRTYAEMASHYGTAILAARPRRPKDKAKVEVAVQIAQRWILARLRNQRFFSRAELNAAIKTLVDELNARQMRGFGSSRAELFAELDKPKLTPLPDQPYAFARWKRCRLAPDYHVEVDGHWYSAPYRLIGELVDARIDDRTVEIFHKGQRIASHARAPNRRGHTTIADHMPSAHRRYGKWTPAAVIAAGERIGPSTAAFFQAVIDARPHPEQGFRTCLGILALVKSYGAERLDAACRRGILIKARSVASIRSILQNGLDRTFFDESFEHQPLRHGNIRGRDYFH</sequence>
<evidence type="ECO:0000313" key="5">
    <source>
        <dbReference type="EMBL" id="UGX92456.1"/>
    </source>
</evidence>
<evidence type="ECO:0000313" key="6">
    <source>
        <dbReference type="Proteomes" id="UP000564836"/>
    </source>
</evidence>
<feature type="domain" description="HTH IS408-type" evidence="2">
    <location>
        <begin position="15"/>
        <end position="97"/>
    </location>
</feature>
<dbReference type="EMBL" id="JACBFH010000001">
    <property type="protein sequence ID" value="NYY91547.1"/>
    <property type="molecule type" value="Genomic_DNA"/>
</dbReference>
<dbReference type="InterPro" id="IPR001584">
    <property type="entry name" value="Integrase_cat-core"/>
</dbReference>
<dbReference type="InterPro" id="IPR017895">
    <property type="entry name" value="HTH_IS408/IS1162_type"/>
</dbReference>
<dbReference type="InterPro" id="IPR036397">
    <property type="entry name" value="RNaseH_sf"/>
</dbReference>
<dbReference type="InterPro" id="IPR012337">
    <property type="entry name" value="RNaseH-like_sf"/>
</dbReference>
<reference evidence="5 6" key="1">
    <citation type="journal article" date="2017" name="Syst. Appl. Microbiol.">
        <title>Soybeans inoculated with root zone soils of Canadian native legumes harbour diverse and novel Bradyrhizobium spp. that possess agricultural potential.</title>
        <authorList>
            <person name="Bromfield E.S.P."/>
            <person name="Cloutier S."/>
            <person name="Tambong J.T."/>
            <person name="Tran Thi T.V."/>
        </authorList>
    </citation>
    <scope>NUCLEOTIDE SEQUENCE [LARGE SCALE GENOMIC DNA]</scope>
    <source>
        <strain evidence="5 6">323S2</strain>
    </source>
</reference>
<dbReference type="NCBIfam" id="NF033546">
    <property type="entry name" value="transpos_IS21"/>
    <property type="match status" value="1"/>
</dbReference>
<dbReference type="RefSeq" id="WP_166349277.1">
    <property type="nucleotide sequence ID" value="NZ_CP088280.1"/>
</dbReference>
<dbReference type="AlphaFoldDB" id="A0A7Z0TRL2"/>
<comment type="similarity">
    <text evidence="1">Belongs to the transposase IS21/IS408/IS1162 family.</text>
</comment>
<dbReference type="Gene3D" id="1.10.10.10">
    <property type="entry name" value="Winged helix-like DNA-binding domain superfamily/Winged helix DNA-binding domain"/>
    <property type="match status" value="1"/>
</dbReference>
<dbReference type="SUPFAM" id="SSF53098">
    <property type="entry name" value="Ribonuclease H-like"/>
    <property type="match status" value="1"/>
</dbReference>
<protein>
    <submittedName>
        <fullName evidence="4">IS21-like element ISFK1 family transposase</fullName>
    </submittedName>
</protein>
<evidence type="ECO:0000313" key="4">
    <source>
        <dbReference type="EMBL" id="NYY91547.1"/>
    </source>
</evidence>
<dbReference type="EMBL" id="CP088280">
    <property type="protein sequence ID" value="UGX92456.1"/>
    <property type="molecule type" value="Genomic_DNA"/>
</dbReference>
<dbReference type="GO" id="GO:0003677">
    <property type="term" value="F:DNA binding"/>
    <property type="evidence" value="ECO:0007669"/>
    <property type="project" value="InterPro"/>
</dbReference>
<dbReference type="PROSITE" id="PS50532">
    <property type="entry name" value="HTH_IS408"/>
    <property type="match status" value="1"/>
</dbReference>
<dbReference type="GO" id="GO:0016987">
    <property type="term" value="F:sigma factor activity"/>
    <property type="evidence" value="ECO:0007669"/>
    <property type="project" value="InterPro"/>
</dbReference>
<organism evidence="4">
    <name type="scientific">Bradyrhizobium barranii subsp. barranii</name>
    <dbReference type="NCBI Taxonomy" id="2823807"/>
    <lineage>
        <taxon>Bacteria</taxon>
        <taxon>Pseudomonadati</taxon>
        <taxon>Pseudomonadota</taxon>
        <taxon>Alphaproteobacteria</taxon>
        <taxon>Hyphomicrobiales</taxon>
        <taxon>Nitrobacteraceae</taxon>
        <taxon>Bradyrhizobium</taxon>
        <taxon>Bradyrhizobium barranii</taxon>
    </lineage>
</organism>
<accession>A0A7Z0TRL2</accession>
<gene>
    <name evidence="5" type="primary">istA</name>
    <name evidence="5" type="ORF">G6321_00043305</name>
    <name evidence="4" type="ORF">G6321_25055</name>
</gene>
<dbReference type="GO" id="GO:0006352">
    <property type="term" value="P:DNA-templated transcription initiation"/>
    <property type="evidence" value="ECO:0007669"/>
    <property type="project" value="InterPro"/>
</dbReference>
<dbReference type="InterPro" id="IPR054353">
    <property type="entry name" value="IstA-like_C"/>
</dbReference>
<dbReference type="Proteomes" id="UP000564836">
    <property type="component" value="Chromosome"/>
</dbReference>
<evidence type="ECO:0000256" key="1">
    <source>
        <dbReference type="ARBA" id="ARBA00009277"/>
    </source>
</evidence>
<feature type="domain" description="Integrase catalytic" evidence="3">
    <location>
        <begin position="133"/>
        <end position="320"/>
    </location>
</feature>
<dbReference type="PROSITE" id="PS50994">
    <property type="entry name" value="INTEGRASE"/>
    <property type="match status" value="1"/>
</dbReference>
<dbReference type="Gene3D" id="3.30.420.10">
    <property type="entry name" value="Ribonuclease H-like superfamily/Ribonuclease H"/>
    <property type="match status" value="1"/>
</dbReference>
<dbReference type="InterPro" id="IPR036388">
    <property type="entry name" value="WH-like_DNA-bd_sf"/>
</dbReference>
<name>A0A7Z0TRL2_9BRAD</name>
<dbReference type="PANTHER" id="PTHR35004:SF8">
    <property type="entry name" value="TRANSPOSASE RV3428C-RELATED"/>
    <property type="match status" value="1"/>
</dbReference>
<reference evidence="4" key="2">
    <citation type="submission" date="2020-06" db="EMBL/GenBank/DDBJ databases">
        <title>Whole Genome Sequence of Bradyrhizobium sp. Strain 323S2.</title>
        <authorList>
            <person name="Bromfield E.S.P."/>
        </authorList>
    </citation>
    <scope>NUCLEOTIDE SEQUENCE [LARGE SCALE GENOMIC DNA]</scope>
    <source>
        <strain evidence="4">323S2</strain>
    </source>
</reference>